<accession>A0A7R8X1J8</accession>
<dbReference type="InterPro" id="IPR030125">
    <property type="entry name" value="SPIN90/Ldb17"/>
</dbReference>
<dbReference type="Proteomes" id="UP000677054">
    <property type="component" value="Unassembled WGS sequence"/>
</dbReference>
<dbReference type="PANTHER" id="PTHR13357:SF1">
    <property type="entry name" value="NCK-INTERACTING PROTEIN WITH SH3 DOMAIN"/>
    <property type="match status" value="1"/>
</dbReference>
<organism evidence="4">
    <name type="scientific">Darwinula stevensoni</name>
    <dbReference type="NCBI Taxonomy" id="69355"/>
    <lineage>
        <taxon>Eukaryota</taxon>
        <taxon>Metazoa</taxon>
        <taxon>Ecdysozoa</taxon>
        <taxon>Arthropoda</taxon>
        <taxon>Crustacea</taxon>
        <taxon>Oligostraca</taxon>
        <taxon>Ostracoda</taxon>
        <taxon>Podocopa</taxon>
        <taxon>Podocopida</taxon>
        <taxon>Darwinulocopina</taxon>
        <taxon>Darwinuloidea</taxon>
        <taxon>Darwinulidae</taxon>
        <taxon>Darwinula</taxon>
    </lineage>
</organism>
<proteinExistence type="predicted"/>
<dbReference type="OrthoDB" id="445362at2759"/>
<keyword evidence="5" id="KW-1185">Reference proteome</keyword>
<dbReference type="InterPro" id="IPR036028">
    <property type="entry name" value="SH3-like_dom_sf"/>
</dbReference>
<gene>
    <name evidence="4" type="ORF">DSTB1V02_LOCUS921</name>
</gene>
<dbReference type="Gene3D" id="2.130.10.10">
    <property type="entry name" value="YVTN repeat-like/Quinoprotein amine dehydrogenase"/>
    <property type="match status" value="1"/>
</dbReference>
<dbReference type="SUPFAM" id="SSF50044">
    <property type="entry name" value="SH3-domain"/>
    <property type="match status" value="1"/>
</dbReference>
<evidence type="ECO:0000259" key="2">
    <source>
        <dbReference type="Pfam" id="PF09431"/>
    </source>
</evidence>
<dbReference type="Pfam" id="PF09431">
    <property type="entry name" value="SPIN90_LRD"/>
    <property type="match status" value="1"/>
</dbReference>
<dbReference type="PANTHER" id="PTHR13357">
    <property type="entry name" value="SH3 ADAPTER PROTEIN SPIN90 NCK INTERACTING PROTEIN WITH SH3 DOMAIN"/>
    <property type="match status" value="1"/>
</dbReference>
<dbReference type="GO" id="GO:0006897">
    <property type="term" value="P:endocytosis"/>
    <property type="evidence" value="ECO:0007669"/>
    <property type="project" value="TreeGrafter"/>
</dbReference>
<dbReference type="GO" id="GO:0071933">
    <property type="term" value="F:Arp2/3 complex binding"/>
    <property type="evidence" value="ECO:0007669"/>
    <property type="project" value="TreeGrafter"/>
</dbReference>
<dbReference type="AlphaFoldDB" id="A0A7R8X1J8"/>
<dbReference type="InterPro" id="IPR036322">
    <property type="entry name" value="WD40_repeat_dom_sf"/>
</dbReference>
<dbReference type="Pfam" id="PF16529">
    <property type="entry name" value="Ge1_WD40"/>
    <property type="match status" value="1"/>
</dbReference>
<dbReference type="InterPro" id="IPR032401">
    <property type="entry name" value="EDC4_WD40"/>
</dbReference>
<evidence type="ECO:0000259" key="3">
    <source>
        <dbReference type="Pfam" id="PF16529"/>
    </source>
</evidence>
<dbReference type="EMBL" id="LR899591">
    <property type="protein sequence ID" value="CAD7240919.1"/>
    <property type="molecule type" value="Genomic_DNA"/>
</dbReference>
<feature type="domain" description="Enhancer of mRNA-decapping protein 4 WD40 repeat region" evidence="3">
    <location>
        <begin position="46"/>
        <end position="351"/>
    </location>
</feature>
<feature type="region of interest" description="Disordered" evidence="1">
    <location>
        <begin position="658"/>
        <end position="683"/>
    </location>
</feature>
<evidence type="ECO:0000313" key="4">
    <source>
        <dbReference type="EMBL" id="CAD7240919.1"/>
    </source>
</evidence>
<dbReference type="SMART" id="SM00320">
    <property type="entry name" value="WD40"/>
    <property type="match status" value="2"/>
</dbReference>
<name>A0A7R8X1J8_9CRUS</name>
<dbReference type="Gene3D" id="2.30.30.40">
    <property type="entry name" value="SH3 Domains"/>
    <property type="match status" value="1"/>
</dbReference>
<dbReference type="InterPro" id="IPR018556">
    <property type="entry name" value="SPIN90/Ldb17_LRD"/>
</dbReference>
<evidence type="ECO:0000256" key="1">
    <source>
        <dbReference type="SAM" id="MobiDB-lite"/>
    </source>
</evidence>
<evidence type="ECO:0000313" key="5">
    <source>
        <dbReference type="Proteomes" id="UP000677054"/>
    </source>
</evidence>
<dbReference type="InterPro" id="IPR015943">
    <property type="entry name" value="WD40/YVTN_repeat-like_dom_sf"/>
</dbReference>
<sequence length="1128" mass="127524">MEEIGLNGGAPSFSIVADNIRVCLCPGINCLCVKACTSCKSLIFDKWEPRPHVLSQRISVSLLGQHVAYAMTCENHELGMLCIVSSKDIREVVVRRVRGPICDLTFTRSAIDNLLAVIDAFGDVYVYEMGETKFGSLQVTNLLHISQSADFASYYHLLCWYADDYSKILLVTDDHNSQVWDIKSILEKQGQGSYFREDIGHSCVRLSHHSAPITCGVIAPEGKAVATVSLDGRLKVFFINLSFGQYSREMPCVQSWEPHKGKTLSSVHFLNKEAPRQFSYQWIIATACDQNSEIKIWSMETFTCLQVIRFRPSAGPLYQLKLEADLFINFLFFVDTTTSHCYILELEHEKEMIRAKSISSCALPFGILGYHVVDVRPSSNRIWARILGICKESICEFVVIAPRARMPEKFNIETSCDTDLDKVLRTVDRLLQAVERQRKALYTQKDWVSKGKQGMILKEWSSQLEQELAKLSRDPKQPISYNDFKLNTGGFMTCPHLRTWSSALISVILNNQDELKGAQEMQELQACVINHLNWQHTFLADVQVHEMTSLLKALYPLKQPPMKEGLKFSEGDLFLPVFSDPDSQWWNVLASDGSIGLIPSSYVISCDQIRQEDIVRFLDTAREGIQVRTVTRGGVFSKEQKNALAICDQMHDSLLGPNKDCSQDLGSSSGSSVPPLNLEMSTDRNFKDSPIEEEMVGAICQELVEAVRSQTHLSHKLSQAAVLVVTDILNHHLPKLHGDLTSLCECLRGSVSLLNTDEHVQETKDAFRLRDALKHLIEARYDEQQRSWALHEDEDDILKWISIIMDVMENADVKISRHILALDGFRYVADLVAYYQMEGRRTIRLSLLKTLMVLAAVVPAAIPTLVHSVLPLELARDIMSCGDDFERLNCSMELLTIILSLGTPLPCHYFGGQRLMGLLLVLKQKLVTHFVAHLQEQLNETFLEFLLSLVEPSPELGEDDVLSNTAFILLLALNLQFPSSSPSTNHLMTIISGQQDTPVLCEKLLYTFNREEEPLDLVEEAQKRDCSSVVKFLQDMFSQEHTAQFFYTNDVNVAIDILIRILNNLSNDDTRKASYLVFLHNVVKWTGYDEQRHRVSDVHSLLLAISKDEKSLTDVSFWASTILHFLPS</sequence>
<dbReference type="InterPro" id="IPR001680">
    <property type="entry name" value="WD40_rpt"/>
</dbReference>
<reference evidence="4" key="1">
    <citation type="submission" date="2020-11" db="EMBL/GenBank/DDBJ databases">
        <authorList>
            <person name="Tran Van P."/>
        </authorList>
    </citation>
    <scope>NUCLEOTIDE SEQUENCE</scope>
</reference>
<dbReference type="EMBL" id="CAJPEV010000074">
    <property type="protein sequence ID" value="CAG0880123.1"/>
    <property type="molecule type" value="Genomic_DNA"/>
</dbReference>
<feature type="domain" description="SPIN90/Ldb17 leucine-rich" evidence="2">
    <location>
        <begin position="960"/>
        <end position="1097"/>
    </location>
</feature>
<dbReference type="SUPFAM" id="SSF50978">
    <property type="entry name" value="WD40 repeat-like"/>
    <property type="match status" value="1"/>
</dbReference>
<protein>
    <submittedName>
        <fullName evidence="4">Uncharacterized protein</fullName>
    </submittedName>
</protein>